<comment type="similarity">
    <text evidence="2">Belongs to the phospholipase D family.</text>
</comment>
<keyword evidence="5" id="KW-0442">Lipid degradation</keyword>
<evidence type="ECO:0000256" key="6">
    <source>
        <dbReference type="ARBA" id="ARBA00023098"/>
    </source>
</evidence>
<evidence type="ECO:0000256" key="1">
    <source>
        <dbReference type="ARBA" id="ARBA00000798"/>
    </source>
</evidence>
<evidence type="ECO:0000256" key="2">
    <source>
        <dbReference type="ARBA" id="ARBA00008664"/>
    </source>
</evidence>
<comment type="caution">
    <text evidence="9">The sequence shown here is derived from an EMBL/GenBank/DDBJ whole genome shotgun (WGS) entry which is preliminary data.</text>
</comment>
<evidence type="ECO:0000313" key="10">
    <source>
        <dbReference type="Proteomes" id="UP000228930"/>
    </source>
</evidence>
<evidence type="ECO:0000256" key="7">
    <source>
        <dbReference type="SAM" id="MobiDB-lite"/>
    </source>
</evidence>
<protein>
    <recommendedName>
        <fullName evidence="3">phospholipase D</fullName>
        <ecNumber evidence="3">3.1.4.4</ecNumber>
    </recommendedName>
</protein>
<dbReference type="EC" id="3.1.4.4" evidence="3"/>
<evidence type="ECO:0000256" key="4">
    <source>
        <dbReference type="ARBA" id="ARBA00022801"/>
    </source>
</evidence>
<organism evidence="9 10">
    <name type="scientific">Bradyrhizobium nitroreducens</name>
    <dbReference type="NCBI Taxonomy" id="709803"/>
    <lineage>
        <taxon>Bacteria</taxon>
        <taxon>Pseudomonadati</taxon>
        <taxon>Pseudomonadota</taxon>
        <taxon>Alphaproteobacteria</taxon>
        <taxon>Hyphomicrobiales</taxon>
        <taxon>Nitrobacteraceae</taxon>
        <taxon>Bradyrhizobium</taxon>
    </lineage>
</organism>
<keyword evidence="4" id="KW-0378">Hydrolase</keyword>
<dbReference type="Proteomes" id="UP000228930">
    <property type="component" value="Unassembled WGS sequence"/>
</dbReference>
<dbReference type="SUPFAM" id="SSF56024">
    <property type="entry name" value="Phospholipase D/nuclease"/>
    <property type="match status" value="2"/>
</dbReference>
<dbReference type="InterPro" id="IPR051406">
    <property type="entry name" value="PLD_domain"/>
</dbReference>
<dbReference type="InterPro" id="IPR025202">
    <property type="entry name" value="PLD-like_dom"/>
</dbReference>
<dbReference type="AlphaFoldDB" id="A0A2M6U9D6"/>
<comment type="catalytic activity">
    <reaction evidence="1">
        <text>a 1,2-diacyl-sn-glycero-3-phosphocholine + H2O = a 1,2-diacyl-sn-glycero-3-phosphate + choline + H(+)</text>
        <dbReference type="Rhea" id="RHEA:14445"/>
        <dbReference type="ChEBI" id="CHEBI:15354"/>
        <dbReference type="ChEBI" id="CHEBI:15377"/>
        <dbReference type="ChEBI" id="CHEBI:15378"/>
        <dbReference type="ChEBI" id="CHEBI:57643"/>
        <dbReference type="ChEBI" id="CHEBI:58608"/>
        <dbReference type="EC" id="3.1.4.4"/>
    </reaction>
</comment>
<accession>A0A2M6U9D6</accession>
<dbReference type="PANTHER" id="PTHR43856:SF1">
    <property type="entry name" value="MITOCHONDRIAL CARDIOLIPIN HYDROLASE"/>
    <property type="match status" value="1"/>
</dbReference>
<proteinExistence type="inferred from homology"/>
<name>A0A2M6U9D6_9BRAD</name>
<keyword evidence="6" id="KW-0443">Lipid metabolism</keyword>
<dbReference type="Pfam" id="PF13091">
    <property type="entry name" value="PLDc_2"/>
    <property type="match status" value="1"/>
</dbReference>
<gene>
    <name evidence="9" type="ORF">TSA1_10880</name>
</gene>
<evidence type="ECO:0000259" key="8">
    <source>
        <dbReference type="Pfam" id="PF13091"/>
    </source>
</evidence>
<dbReference type="GO" id="GO:0016042">
    <property type="term" value="P:lipid catabolic process"/>
    <property type="evidence" value="ECO:0007669"/>
    <property type="project" value="UniProtKB-KW"/>
</dbReference>
<evidence type="ECO:0000256" key="5">
    <source>
        <dbReference type="ARBA" id="ARBA00022963"/>
    </source>
</evidence>
<dbReference type="PANTHER" id="PTHR43856">
    <property type="entry name" value="CARDIOLIPIN HYDROLASE"/>
    <property type="match status" value="1"/>
</dbReference>
<keyword evidence="10" id="KW-1185">Reference proteome</keyword>
<feature type="domain" description="Phospholipase D-like" evidence="8">
    <location>
        <begin position="223"/>
        <end position="368"/>
    </location>
</feature>
<feature type="region of interest" description="Disordered" evidence="7">
    <location>
        <begin position="259"/>
        <end position="280"/>
    </location>
</feature>
<evidence type="ECO:0000256" key="3">
    <source>
        <dbReference type="ARBA" id="ARBA00012027"/>
    </source>
</evidence>
<dbReference type="GO" id="GO:0016891">
    <property type="term" value="F:RNA endonuclease activity producing 5'-phosphomonoesters, hydrolytic mechanism"/>
    <property type="evidence" value="ECO:0007669"/>
    <property type="project" value="TreeGrafter"/>
</dbReference>
<dbReference type="Gene3D" id="3.30.870.10">
    <property type="entry name" value="Endonuclease Chain A"/>
    <property type="match status" value="2"/>
</dbReference>
<dbReference type="GO" id="GO:0004630">
    <property type="term" value="F:phospholipase D activity"/>
    <property type="evidence" value="ECO:0007669"/>
    <property type="project" value="UniProtKB-EC"/>
</dbReference>
<evidence type="ECO:0000313" key="9">
    <source>
        <dbReference type="EMBL" id="PIT01203.1"/>
    </source>
</evidence>
<sequence length="643" mass="70906">MGSASQKKGDFSIRAYRGDAKTLLAFDFTSKAATKNLAGFTIACQPKGQAPYYIHNQLRFERPASHAQVASEPANSSVNAPIHKFRWVHVPGQVHQGLQPFFGDYKYTVTPRFFDNKRSLQPLDPALSTSVDIEVDEFAKGKLALGFARGYTQSQAFDNHFGKDTKIQPDRRGLQFDTSQIAGKNAQGEEFTYQQAYEWLGFTARKKIFAMLDEVMSDKSLAIDVFAYDLNEPDMVDILLKLAKQGRIRMILDNAALHHQGKPKKRSSGAAKKSEKPKAAPLEDAFEKAFVKAAGKKELLKRGHFSRYAHDKVFIVHKRAAKGNKAIKVLTGSTNFSVTGIYVNSNHVLIYDDPEVAGWYADVFAKVWEDDVSAANFKKTTWSNQTFSTKGKSTPRTDITFAPHDPKHASDVLKVIVDRIGQESKQKKGEGSVLFAVMAISSPPRKSKKTGKVTKPAPNPVYDALKTIHANDKVFSFGISDSPGGTSLYPLGRKTGVLVTGKPVNTQLPPPFNQVPNILGVGHQIHHKFVVCGFRGDDPVVFCGSSNLAQGGEEANGDNLLAIYDDDVATVFVIEALLLVDHFNFLDSTAKGPKAEKQGKAKKQAETQQAAVDAGWFLSTNDSWVEKYYDPKDLHSVDRELFA</sequence>
<dbReference type="EMBL" id="LFJC01000003">
    <property type="protein sequence ID" value="PIT01203.1"/>
    <property type="molecule type" value="Genomic_DNA"/>
</dbReference>
<reference evidence="9 10" key="1">
    <citation type="submission" date="2015-06" db="EMBL/GenBank/DDBJ databases">
        <title>Comparative genome analysis of nirS-carrying Bradyrhizobium sp. strains.</title>
        <authorList>
            <person name="Ishii S."/>
            <person name="Jang J."/>
            <person name="Nishizawa T."/>
            <person name="Senoo K."/>
        </authorList>
    </citation>
    <scope>NUCLEOTIDE SEQUENCE [LARGE SCALE GENOMIC DNA]</scope>
    <source>
        <strain evidence="9 10">TSA1</strain>
    </source>
</reference>